<dbReference type="Pfam" id="PF05193">
    <property type="entry name" value="Peptidase_M16_C"/>
    <property type="match status" value="1"/>
</dbReference>
<dbReference type="Gene3D" id="3.30.830.10">
    <property type="entry name" value="Metalloenzyme, LuxS/M16 peptidase-like"/>
    <property type="match status" value="4"/>
</dbReference>
<protein>
    <recommendedName>
        <fullName evidence="1">Peptidase M16C associated domain-containing protein</fullName>
    </recommendedName>
</protein>
<dbReference type="SUPFAM" id="SSF63411">
    <property type="entry name" value="LuxS/MPP-like metallohydrolase"/>
    <property type="match status" value="4"/>
</dbReference>
<dbReference type="Pfam" id="PF08367">
    <property type="entry name" value="M16C_assoc"/>
    <property type="match status" value="1"/>
</dbReference>
<evidence type="ECO:0000313" key="3">
    <source>
        <dbReference type="Proteomes" id="UP000827092"/>
    </source>
</evidence>
<comment type="caution">
    <text evidence="2">The sequence shown here is derived from an EMBL/GenBank/DDBJ whole genome shotgun (WGS) entry which is preliminary data.</text>
</comment>
<dbReference type="Proteomes" id="UP000827092">
    <property type="component" value="Unassembled WGS sequence"/>
</dbReference>
<evidence type="ECO:0000259" key="1">
    <source>
        <dbReference type="SMART" id="SM01264"/>
    </source>
</evidence>
<organism evidence="2 3">
    <name type="scientific">Oedothorax gibbosus</name>
    <dbReference type="NCBI Taxonomy" id="931172"/>
    <lineage>
        <taxon>Eukaryota</taxon>
        <taxon>Metazoa</taxon>
        <taxon>Ecdysozoa</taxon>
        <taxon>Arthropoda</taxon>
        <taxon>Chelicerata</taxon>
        <taxon>Arachnida</taxon>
        <taxon>Araneae</taxon>
        <taxon>Araneomorphae</taxon>
        <taxon>Entelegynae</taxon>
        <taxon>Araneoidea</taxon>
        <taxon>Linyphiidae</taxon>
        <taxon>Erigoninae</taxon>
        <taxon>Oedothorax</taxon>
    </lineage>
</organism>
<dbReference type="FunFam" id="3.30.830.10:FF:000015">
    <property type="entry name" value="Putative zinc metalloprotease"/>
    <property type="match status" value="1"/>
</dbReference>
<sequence length="964" mass="108955">MTESSFYEYDCTATILTDGDAKLSKYKSKNSGLTICIAETDGPLVGGYLCVATEAHDDDGLPHTLEHLVFMGSEKYPYKGFLDLVASRCLSQGTNASTAPDHTCYTITTAGDEGILKLLPIYLDHILYPTLKDSAFVTEVHHINGEGEDAGVVYCEVQTRENSGESRCYRAMLQSMYPGKCGYKSEVGGMVKNLQESTTNGKVIAYHKEFYRPENLCIIIVGRIEAQKVFAALKSVEDRISSDSKRPPFVRPWQTPVPPLQDSVVLDVEYPSDEDEYGLIIAAWRGPLVNDASRLIALQVLLAYLTDTSVAPLNRELVESEEPLCNEVNCSALEHYETCFYLHLSNVPIKRLGEAKEKLLAIIKGIADGKEKLDMERMKTIIRMQKLNMLSSMENNPHGALSTGLIGDFLYGNNFEDLKNRMQEIPVTEQLFKEPPEFWINLLKQYITEAKHVIVLGKPSPDLSKVMADQEKQRIQDQIKRLGPEGLKEKERILNEAVAISEIAPPKETLTAVSVPSLKSIKFHPIQRICNVLETEDKNVDFAIKKMPCRFQLDIIHTNFVRLYVLMDTSKLPEDLRLYLPLFVELLVECSINRDGKIIPYQQVVKELGEDTVSISACLGHNYSRFSCGQNAQVMSLNLMVEEEKYEKSVQWVREILYQIVFTPARIKSSINKMVSELADLKRNASSVMGTIMKNIIYQKESNQWAASMMRQSQFLNKLSKELESKPDGVIEKLTLVREFVTRPERMTIHLSTNLKNLRKKVDPEQPWIENFFPSPGIIMNHFAHKHKKLCKGPMWRQIRGLGLAYSYTMQVDPDSGMIFFVLSQSSDLVKGYEESLAIVNSHLNGTSKFESELFESATSGLVFETIERVKTVANTTGESRKAYYSNTDMTFTQELLKKISQVTNADLDRVGEKYLKPLFDCSVSKCAVCCHPNKVDEIVKGFQQISRDLTKLSSLEDELLTKY</sequence>
<dbReference type="FunFam" id="3.30.830.10:FF:000031">
    <property type="entry name" value="Putative zinc metalloprotease"/>
    <property type="match status" value="1"/>
</dbReference>
<gene>
    <name evidence="2" type="ORF">JTE90_006783</name>
</gene>
<dbReference type="SMART" id="SM01264">
    <property type="entry name" value="M16C_associated"/>
    <property type="match status" value="1"/>
</dbReference>
<keyword evidence="3" id="KW-1185">Reference proteome</keyword>
<dbReference type="InterPro" id="IPR013578">
    <property type="entry name" value="Peptidase_M16C_assoc"/>
</dbReference>
<dbReference type="GO" id="GO:0006508">
    <property type="term" value="P:proteolysis"/>
    <property type="evidence" value="ECO:0007669"/>
    <property type="project" value="InterPro"/>
</dbReference>
<dbReference type="PANTHER" id="PTHR43016">
    <property type="entry name" value="PRESEQUENCE PROTEASE"/>
    <property type="match status" value="1"/>
</dbReference>
<name>A0AAV6VPG5_9ARAC</name>
<proteinExistence type="predicted"/>
<dbReference type="PANTHER" id="PTHR43016:SF16">
    <property type="entry name" value="METALLOPROTEASE, PUTATIVE (AFU_ORTHOLOGUE AFUA_4G07610)-RELATED"/>
    <property type="match status" value="1"/>
</dbReference>
<dbReference type="AlphaFoldDB" id="A0AAV6VPG5"/>
<dbReference type="InterPro" id="IPR007863">
    <property type="entry name" value="Peptidase_M16_C"/>
</dbReference>
<feature type="domain" description="Peptidase M16C associated" evidence="1">
    <location>
        <begin position="457"/>
        <end position="719"/>
    </location>
</feature>
<evidence type="ECO:0000313" key="2">
    <source>
        <dbReference type="EMBL" id="KAG8197732.1"/>
    </source>
</evidence>
<dbReference type="InterPro" id="IPR011765">
    <property type="entry name" value="Pept_M16_N"/>
</dbReference>
<dbReference type="InterPro" id="IPR011249">
    <property type="entry name" value="Metalloenz_LuxS/M16"/>
</dbReference>
<dbReference type="GO" id="GO:0046872">
    <property type="term" value="F:metal ion binding"/>
    <property type="evidence" value="ECO:0007669"/>
    <property type="project" value="InterPro"/>
</dbReference>
<accession>A0AAV6VPG5</accession>
<dbReference type="Pfam" id="PF00675">
    <property type="entry name" value="Peptidase_M16"/>
    <property type="match status" value="1"/>
</dbReference>
<dbReference type="EMBL" id="JAFNEN010000051">
    <property type="protein sequence ID" value="KAG8197732.1"/>
    <property type="molecule type" value="Genomic_DNA"/>
</dbReference>
<reference evidence="2 3" key="1">
    <citation type="journal article" date="2022" name="Nat. Ecol. Evol.">
        <title>A masculinizing supergene underlies an exaggerated male reproductive morph in a spider.</title>
        <authorList>
            <person name="Hendrickx F."/>
            <person name="De Corte Z."/>
            <person name="Sonet G."/>
            <person name="Van Belleghem S.M."/>
            <person name="Kostlbacher S."/>
            <person name="Vangestel C."/>
        </authorList>
    </citation>
    <scope>NUCLEOTIDE SEQUENCE [LARGE SCALE GENOMIC DNA]</scope>
    <source>
        <strain evidence="2">W744_W776</strain>
    </source>
</reference>